<dbReference type="AlphaFoldDB" id="A0A192C9A7"/>
<accession>A0A192C9A7</accession>
<reference evidence="1 2" key="1">
    <citation type="submission" date="2016-03" db="EMBL/GenBank/DDBJ databases">
        <title>Genome Sequence and Comparative Pathogenic Determinants of Uropathogenic Escherichia coli O25b:H4, a Clinical Isolate from Saudi Arabia.</title>
        <authorList>
            <person name="Alyamani E.A.J."/>
            <person name="Khiyami M.A."/>
            <person name="Booq R.Y."/>
            <person name="Bahwerth F.S."/>
            <person name="Vaisvil B."/>
            <person name="Schmitt D.P."/>
            <person name="Kapatral V."/>
        </authorList>
    </citation>
    <scope>NUCLEOTIDE SEQUENCE [LARGE SCALE GENOMIC DNA]</scope>
    <source>
        <strain evidence="1 2">O25b:H4</strain>
    </source>
</reference>
<protein>
    <submittedName>
        <fullName evidence="1">Uncharacterized protein</fullName>
    </submittedName>
</protein>
<name>A0A192C9A7_ECO25</name>
<dbReference type="EMBL" id="CP015085">
    <property type="protein sequence ID" value="ANK02490.1"/>
    <property type="molecule type" value="Genomic_DNA"/>
</dbReference>
<organism evidence="1 2">
    <name type="scientific">Escherichia coli O25b:H4</name>
    <dbReference type="NCBI Taxonomy" id="941280"/>
    <lineage>
        <taxon>Bacteria</taxon>
        <taxon>Pseudomonadati</taxon>
        <taxon>Pseudomonadota</taxon>
        <taxon>Gammaproteobacteria</taxon>
        <taxon>Enterobacterales</taxon>
        <taxon>Enterobacteriaceae</taxon>
        <taxon>Escherichia</taxon>
    </lineage>
</organism>
<gene>
    <name evidence="1" type="ORF">WLH_01229</name>
</gene>
<sequence>MVYSLFIKQNAASARILWNVGAQLHRQIITQA</sequence>
<evidence type="ECO:0000313" key="2">
    <source>
        <dbReference type="Proteomes" id="UP000183316"/>
    </source>
</evidence>
<evidence type="ECO:0000313" key="1">
    <source>
        <dbReference type="EMBL" id="ANK02490.1"/>
    </source>
</evidence>
<dbReference type="PATRIC" id="fig|941280.3.peg.1216"/>
<dbReference type="Proteomes" id="UP000183316">
    <property type="component" value="Chromosome"/>
</dbReference>
<proteinExistence type="predicted"/>